<evidence type="ECO:0000313" key="3">
    <source>
        <dbReference type="Proteomes" id="UP000663722"/>
    </source>
</evidence>
<name>A0A975BQD5_9BACT</name>
<dbReference type="EMBL" id="CP061800">
    <property type="protein sequence ID" value="QTA89721.1"/>
    <property type="molecule type" value="Genomic_DNA"/>
</dbReference>
<evidence type="ECO:0000313" key="2">
    <source>
        <dbReference type="EMBL" id="QTA89721.1"/>
    </source>
</evidence>
<protein>
    <submittedName>
        <fullName evidence="2">Uncharacterized protein</fullName>
    </submittedName>
</protein>
<evidence type="ECO:0000256" key="1">
    <source>
        <dbReference type="SAM" id="MobiDB-lite"/>
    </source>
</evidence>
<reference evidence="2" key="1">
    <citation type="journal article" date="2021" name="Microb. Physiol.">
        <title>Proteogenomic Insights into the Physiology of Marine, Sulfate-Reducing, Filamentous Desulfonema limicola and Desulfonema magnum.</title>
        <authorList>
            <person name="Schnaars V."/>
            <person name="Wohlbrand L."/>
            <person name="Scheve S."/>
            <person name="Hinrichs C."/>
            <person name="Reinhardt R."/>
            <person name="Rabus R."/>
        </authorList>
    </citation>
    <scope>NUCLEOTIDE SEQUENCE</scope>
    <source>
        <strain evidence="2">4be13</strain>
    </source>
</reference>
<dbReference type="Proteomes" id="UP000663722">
    <property type="component" value="Chromosome"/>
</dbReference>
<proteinExistence type="predicted"/>
<keyword evidence="3" id="KW-1185">Reference proteome</keyword>
<sequence>MIAKDLYRLMKEVEELEKQIENASFEKCKKLKDQLRKTKAEQNRMHRILEGSKDTSPPYPKIRF</sequence>
<organism evidence="2 3">
    <name type="scientific">Desulfonema magnum</name>
    <dbReference type="NCBI Taxonomy" id="45655"/>
    <lineage>
        <taxon>Bacteria</taxon>
        <taxon>Pseudomonadati</taxon>
        <taxon>Thermodesulfobacteriota</taxon>
        <taxon>Desulfobacteria</taxon>
        <taxon>Desulfobacterales</taxon>
        <taxon>Desulfococcaceae</taxon>
        <taxon>Desulfonema</taxon>
    </lineage>
</organism>
<dbReference type="KEGG" id="dmm:dnm_057780"/>
<feature type="region of interest" description="Disordered" evidence="1">
    <location>
        <begin position="40"/>
        <end position="64"/>
    </location>
</feature>
<gene>
    <name evidence="2" type="ORF">dnm_057780</name>
</gene>
<feature type="compositionally biased region" description="Basic and acidic residues" evidence="1">
    <location>
        <begin position="40"/>
        <end position="53"/>
    </location>
</feature>
<dbReference type="AlphaFoldDB" id="A0A975BQD5"/>
<accession>A0A975BQD5</accession>